<evidence type="ECO:0000256" key="1">
    <source>
        <dbReference type="SAM" id="Phobius"/>
    </source>
</evidence>
<sequence>MMVTEIGFVSLLVAGLGALAGGLVYVAVRISRGHW</sequence>
<name>A0A1C5IGD1_9ACTN</name>
<protein>
    <submittedName>
        <fullName evidence="2">Uncharacterized protein</fullName>
    </submittedName>
</protein>
<dbReference type="NCBIfam" id="NF041280">
    <property type="entry name" value="mem_Micro_34"/>
    <property type="match status" value="1"/>
</dbReference>
<dbReference type="Proteomes" id="UP000198215">
    <property type="component" value="Chromosome I"/>
</dbReference>
<keyword evidence="1" id="KW-1133">Transmembrane helix</keyword>
<keyword evidence="1" id="KW-0812">Transmembrane</keyword>
<feature type="transmembrane region" description="Helical" evidence="1">
    <location>
        <begin position="6"/>
        <end position="28"/>
    </location>
</feature>
<evidence type="ECO:0000313" key="2">
    <source>
        <dbReference type="EMBL" id="SCG57123.1"/>
    </source>
</evidence>
<reference evidence="3" key="1">
    <citation type="submission" date="2016-06" db="EMBL/GenBank/DDBJ databases">
        <authorList>
            <person name="Varghese N."/>
            <person name="Submissions Spin"/>
        </authorList>
    </citation>
    <scope>NUCLEOTIDE SEQUENCE [LARGE SCALE GENOMIC DNA]</scope>
    <source>
        <strain evidence="3">DSM 45161</strain>
    </source>
</reference>
<dbReference type="AlphaFoldDB" id="A0A1C5IGD1"/>
<dbReference type="EMBL" id="LT607753">
    <property type="protein sequence ID" value="SCG57123.1"/>
    <property type="molecule type" value="Genomic_DNA"/>
</dbReference>
<gene>
    <name evidence="2" type="ORF">GA0070614_2726</name>
</gene>
<accession>A0A1C5IGD1</accession>
<keyword evidence="3" id="KW-1185">Reference proteome</keyword>
<evidence type="ECO:0000313" key="3">
    <source>
        <dbReference type="Proteomes" id="UP000198215"/>
    </source>
</evidence>
<organism evidence="2 3">
    <name type="scientific">Micromonospora coxensis</name>
    <dbReference type="NCBI Taxonomy" id="356852"/>
    <lineage>
        <taxon>Bacteria</taxon>
        <taxon>Bacillati</taxon>
        <taxon>Actinomycetota</taxon>
        <taxon>Actinomycetes</taxon>
        <taxon>Micromonosporales</taxon>
        <taxon>Micromonosporaceae</taxon>
        <taxon>Micromonospora</taxon>
    </lineage>
</organism>
<keyword evidence="1" id="KW-0472">Membrane</keyword>
<proteinExistence type="predicted"/>